<comment type="caution">
    <text evidence="1">The sequence shown here is derived from an EMBL/GenBank/DDBJ whole genome shotgun (WGS) entry which is preliminary data.</text>
</comment>
<organism evidence="1 2">
    <name type="scientific">Caballeronia glathei</name>
    <dbReference type="NCBI Taxonomy" id="60547"/>
    <lineage>
        <taxon>Bacteria</taxon>
        <taxon>Pseudomonadati</taxon>
        <taxon>Pseudomonadota</taxon>
        <taxon>Betaproteobacteria</taxon>
        <taxon>Burkholderiales</taxon>
        <taxon>Burkholderiaceae</taxon>
        <taxon>Caballeronia</taxon>
    </lineage>
</organism>
<proteinExistence type="predicted"/>
<accession>A0A069PK90</accession>
<protein>
    <submittedName>
        <fullName evidence="1">Uncharacterized protein</fullName>
    </submittedName>
</protein>
<name>A0A069PK90_9BURK</name>
<dbReference type="EMBL" id="JFHC01000153">
    <property type="protein sequence ID" value="KDR37716.1"/>
    <property type="molecule type" value="Genomic_DNA"/>
</dbReference>
<evidence type="ECO:0000313" key="2">
    <source>
        <dbReference type="Proteomes" id="UP000027466"/>
    </source>
</evidence>
<reference evidence="1 2" key="1">
    <citation type="submission" date="2014-03" db="EMBL/GenBank/DDBJ databases">
        <title>Draft Genome Sequences of Four Burkholderia Strains.</title>
        <authorList>
            <person name="Liu X.Y."/>
            <person name="Li C.X."/>
            <person name="Xu J.H."/>
        </authorList>
    </citation>
    <scope>NUCLEOTIDE SEQUENCE [LARGE SCALE GENOMIC DNA]</scope>
    <source>
        <strain evidence="1 2">DSM 50014</strain>
    </source>
</reference>
<dbReference type="Proteomes" id="UP000027466">
    <property type="component" value="Unassembled WGS sequence"/>
</dbReference>
<gene>
    <name evidence="1" type="ORF">BG61_08625</name>
</gene>
<evidence type="ECO:0000313" key="1">
    <source>
        <dbReference type="EMBL" id="KDR37716.1"/>
    </source>
</evidence>
<sequence>MDRVNNDGAYADGDLIVMSVRANKAKGSKSFLDISGLVADGRTLPGLSFQETLRLRCLTEGPCGIDGFGERRNTLWTRICRGSARTNYHSLQHILLMATSVDSSSRNAVFRKLVAPAHTDSHLSSNLLQVAFEKLKACLKTAEYPYDACGDVHFQSLLKRWVETIPRDRKVAFGAQLEALTGARLISSETLRSWSLDSKGRYAD</sequence>
<keyword evidence="2" id="KW-1185">Reference proteome</keyword>
<dbReference type="AlphaFoldDB" id="A0A069PK90"/>